<reference evidence="3 4" key="1">
    <citation type="submission" date="2021-02" db="EMBL/GenBank/DDBJ databases">
        <title>Complete genome sequence of Lactococcus lactis strain K_LL004.</title>
        <authorList>
            <person name="Kim H.B."/>
        </authorList>
    </citation>
    <scope>NUCLEOTIDE SEQUENCE [LARGE SCALE GENOMIC DNA]</scope>
    <source>
        <strain evidence="3 4">K_LL004</strain>
    </source>
</reference>
<dbReference type="EMBL" id="CP070872">
    <property type="protein sequence ID" value="QSE77586.1"/>
    <property type="molecule type" value="Genomic_DNA"/>
</dbReference>
<gene>
    <name evidence="3" type="ORF">JW886_04905</name>
</gene>
<evidence type="ECO:0000313" key="3">
    <source>
        <dbReference type="EMBL" id="QSE77586.1"/>
    </source>
</evidence>
<protein>
    <submittedName>
        <fullName evidence="3">Membrane lipoprotein lipid attachment site-containing protein</fullName>
    </submittedName>
</protein>
<evidence type="ECO:0000256" key="1">
    <source>
        <dbReference type="SAM" id="MobiDB-lite"/>
    </source>
</evidence>
<feature type="compositionally biased region" description="Low complexity" evidence="1">
    <location>
        <begin position="28"/>
        <end position="49"/>
    </location>
</feature>
<keyword evidence="3" id="KW-0449">Lipoprotein</keyword>
<name>A0AA45KKB2_9LACT</name>
<proteinExistence type="predicted"/>
<dbReference type="PROSITE" id="PS51257">
    <property type="entry name" value="PROKAR_LIPOPROTEIN"/>
    <property type="match status" value="1"/>
</dbReference>
<keyword evidence="4" id="KW-1185">Reference proteome</keyword>
<sequence length="242" mass="26312">MKKYLLACTALFLLTGCSAKSTESTQASSNKTPLSSSSSQKLHSSTSSSTAMPQTIKKFASGDYSAYTGTYKSELDSSLIISADKIHYYAPDQTLVGSVVLNQKTFSKQTTSPSFSRTYAFNTETITVTFNDTGDKITSISLSKDIYNNNQATIFKYSTAETSLPFTEQEALKILQSSKGFSDDDSYFLATKYENSYIIQVVSKAIRAQGGSGTVGLYQVFSDGTNFLVKNNPTTGAYDKIE</sequence>
<dbReference type="Proteomes" id="UP000663608">
    <property type="component" value="Chromosome"/>
</dbReference>
<dbReference type="RefSeq" id="WP_200406724.1">
    <property type="nucleotide sequence ID" value="NZ_BNDT01000001.1"/>
</dbReference>
<accession>A0AA45KKB2</accession>
<evidence type="ECO:0000256" key="2">
    <source>
        <dbReference type="SAM" id="SignalP"/>
    </source>
</evidence>
<feature type="chain" id="PRO_5041380866" evidence="2">
    <location>
        <begin position="20"/>
        <end position="242"/>
    </location>
</feature>
<keyword evidence="2" id="KW-0732">Signal</keyword>
<organism evidence="3 4">
    <name type="scientific">Lactococcus taiwanensis</name>
    <dbReference type="NCBI Taxonomy" id="1151742"/>
    <lineage>
        <taxon>Bacteria</taxon>
        <taxon>Bacillati</taxon>
        <taxon>Bacillota</taxon>
        <taxon>Bacilli</taxon>
        <taxon>Lactobacillales</taxon>
        <taxon>Streptococcaceae</taxon>
        <taxon>Lactococcus</taxon>
    </lineage>
</organism>
<dbReference type="AlphaFoldDB" id="A0AA45KKB2"/>
<evidence type="ECO:0000313" key="4">
    <source>
        <dbReference type="Proteomes" id="UP000663608"/>
    </source>
</evidence>
<dbReference type="KEGG" id="lti:JW886_04905"/>
<feature type="signal peptide" evidence="2">
    <location>
        <begin position="1"/>
        <end position="19"/>
    </location>
</feature>
<feature type="region of interest" description="Disordered" evidence="1">
    <location>
        <begin position="23"/>
        <end position="49"/>
    </location>
</feature>